<sequence>MQDEPCELTEKEIALIDYRLIFISEGFSFMTAKERIQLLIGTFLIEEYQFSYESLAKYVEVSYEEFINFYSGDQKIDTQHIINICVNLQMLVYILQNNRR</sequence>
<comment type="caution">
    <text evidence="1">The sequence shown here is derived from an EMBL/GenBank/DDBJ whole genome shotgun (WGS) entry which is preliminary data.</text>
</comment>
<keyword evidence="2" id="KW-1185">Reference proteome</keyword>
<dbReference type="OrthoDB" id="2734326at2"/>
<evidence type="ECO:0000313" key="1">
    <source>
        <dbReference type="EMBL" id="PKG21550.1"/>
    </source>
</evidence>
<dbReference type="Pfam" id="PF20317">
    <property type="entry name" value="HTH_60"/>
    <property type="match status" value="1"/>
</dbReference>
<gene>
    <name evidence="1" type="ORF">CWS01_21875</name>
</gene>
<dbReference type="InterPro" id="IPR046930">
    <property type="entry name" value="HTH_60"/>
</dbReference>
<organism evidence="1 2">
    <name type="scientific">Niallia nealsonii</name>
    <dbReference type="NCBI Taxonomy" id="115979"/>
    <lineage>
        <taxon>Bacteria</taxon>
        <taxon>Bacillati</taxon>
        <taxon>Bacillota</taxon>
        <taxon>Bacilli</taxon>
        <taxon>Bacillales</taxon>
        <taxon>Bacillaceae</taxon>
        <taxon>Niallia</taxon>
    </lineage>
</organism>
<accession>A0A2N0YWC3</accession>
<dbReference type="RefSeq" id="WP_101179670.1">
    <property type="nucleotide sequence ID" value="NZ_PISE01000076.1"/>
</dbReference>
<protein>
    <submittedName>
        <fullName evidence="1">Uncharacterized protein</fullName>
    </submittedName>
</protein>
<evidence type="ECO:0000313" key="2">
    <source>
        <dbReference type="Proteomes" id="UP000233375"/>
    </source>
</evidence>
<dbReference type="EMBL" id="PISE01000076">
    <property type="protein sequence ID" value="PKG21550.1"/>
    <property type="molecule type" value="Genomic_DNA"/>
</dbReference>
<dbReference type="Proteomes" id="UP000233375">
    <property type="component" value="Unassembled WGS sequence"/>
</dbReference>
<reference evidence="1 2" key="1">
    <citation type="journal article" date="2003" name="Int. J. Syst. Evol. Microbiol.">
        <title>Bacillus nealsonii sp. nov., isolated from a spacecraft-assembly facility, whose spores are gamma-radiation resistant.</title>
        <authorList>
            <person name="Venkateswaran K."/>
            <person name="Kempf M."/>
            <person name="Chen F."/>
            <person name="Satomi M."/>
            <person name="Nicholson W."/>
            <person name="Kern R."/>
        </authorList>
    </citation>
    <scope>NUCLEOTIDE SEQUENCE [LARGE SCALE GENOMIC DNA]</scope>
    <source>
        <strain evidence="1 2">FO-92</strain>
    </source>
</reference>
<name>A0A2N0YWC3_9BACI</name>
<dbReference type="AlphaFoldDB" id="A0A2N0YWC3"/>
<proteinExistence type="predicted"/>